<dbReference type="PANTHER" id="PTHR35093:SF8">
    <property type="entry name" value="OUTER MEMBRANE PROTEIN NMB0088-RELATED"/>
    <property type="match status" value="1"/>
</dbReference>
<feature type="signal peptide" evidence="8">
    <location>
        <begin position="1"/>
        <end position="28"/>
    </location>
</feature>
<evidence type="ECO:0000256" key="5">
    <source>
        <dbReference type="ARBA" id="ARBA00022729"/>
    </source>
</evidence>
<evidence type="ECO:0000256" key="3">
    <source>
        <dbReference type="ARBA" id="ARBA00022452"/>
    </source>
</evidence>
<organism evidence="9 10">
    <name type="scientific">Acinetobacter baylyi (strain ATCC 33305 / BD413 / ADP1)</name>
    <dbReference type="NCBI Taxonomy" id="62977"/>
    <lineage>
        <taxon>Bacteria</taxon>
        <taxon>Pseudomonadati</taxon>
        <taxon>Pseudomonadota</taxon>
        <taxon>Gammaproteobacteria</taxon>
        <taxon>Moraxellales</taxon>
        <taxon>Moraxellaceae</taxon>
        <taxon>Acinetobacter</taxon>
    </lineage>
</organism>
<dbReference type="Pfam" id="PF03349">
    <property type="entry name" value="Toluene_X"/>
    <property type="match status" value="1"/>
</dbReference>
<dbReference type="InterPro" id="IPR005017">
    <property type="entry name" value="OMPP1/FadL/TodX"/>
</dbReference>
<dbReference type="HOGENOM" id="CLU_039022_1_0_6"/>
<comment type="similarity">
    <text evidence="2">Belongs to the OmpP1/FadL family.</text>
</comment>
<dbReference type="GO" id="GO:0009279">
    <property type="term" value="C:cell outer membrane"/>
    <property type="evidence" value="ECO:0007669"/>
    <property type="project" value="UniProtKB-SubCell"/>
</dbReference>
<evidence type="ECO:0000256" key="1">
    <source>
        <dbReference type="ARBA" id="ARBA00004571"/>
    </source>
</evidence>
<feature type="chain" id="PRO_5004273087" evidence="8">
    <location>
        <begin position="29"/>
        <end position="420"/>
    </location>
</feature>
<evidence type="ECO:0000313" key="9">
    <source>
        <dbReference type="EMBL" id="CAG69529.1"/>
    </source>
</evidence>
<evidence type="ECO:0000256" key="6">
    <source>
        <dbReference type="ARBA" id="ARBA00023136"/>
    </source>
</evidence>
<gene>
    <name evidence="9" type="ordered locus">ACIAD2788</name>
</gene>
<dbReference type="PANTHER" id="PTHR35093">
    <property type="entry name" value="OUTER MEMBRANE PROTEIN NMB0088-RELATED"/>
    <property type="match status" value="1"/>
</dbReference>
<dbReference type="OrthoDB" id="19849at2"/>
<dbReference type="EMBL" id="CR543861">
    <property type="protein sequence ID" value="CAG69529.1"/>
    <property type="molecule type" value="Genomic_DNA"/>
</dbReference>
<dbReference type="Gene3D" id="2.40.160.60">
    <property type="entry name" value="Outer membrane protein transport protein (OMPP1/FadL/TodX)"/>
    <property type="match status" value="1"/>
</dbReference>
<comment type="subcellular location">
    <subcellularLocation>
        <location evidence="1">Cell outer membrane</location>
        <topology evidence="1">Multi-pass membrane protein</topology>
    </subcellularLocation>
</comment>
<dbReference type="RefSeq" id="WP_011182618.1">
    <property type="nucleotide sequence ID" value="NC_005966.1"/>
</dbReference>
<dbReference type="eggNOG" id="COG2067">
    <property type="taxonomic scope" value="Bacteria"/>
</dbReference>
<keyword evidence="6" id="KW-0472">Membrane</keyword>
<reference evidence="9 10" key="1">
    <citation type="journal article" date="2004" name="Nucleic Acids Res.">
        <title>Unique features revealed by the genome sequence of Acinetobacter sp. ADP1, a versatile and naturally transformation competent bacterium.</title>
        <authorList>
            <person name="Barbe V."/>
            <person name="Vallenet D."/>
            <person name="Fonknechten N."/>
            <person name="Kreimeyer A."/>
            <person name="Oztas S."/>
            <person name="Labarre L."/>
            <person name="Cruveiller S."/>
            <person name="Robert C."/>
            <person name="Duprat S."/>
            <person name="Wincker P."/>
            <person name="Ornston L.N."/>
            <person name="Weissenbach J."/>
            <person name="Marliere P."/>
            <person name="Cohen G.N."/>
            <person name="Medigue C."/>
        </authorList>
    </citation>
    <scope>NUCLEOTIDE SEQUENCE [LARGE SCALE GENOMIC DNA]</scope>
    <source>
        <strain evidence="10">ATCC 33305 / BD413 / ADP1</strain>
    </source>
</reference>
<dbReference type="SUPFAM" id="SSF56935">
    <property type="entry name" value="Porins"/>
    <property type="match status" value="1"/>
</dbReference>
<keyword evidence="3" id="KW-1134">Transmembrane beta strand</keyword>
<dbReference type="Proteomes" id="UP000000430">
    <property type="component" value="Chromosome"/>
</dbReference>
<sequence length="420" mass="46575">MLFANHSIKLNPIALSLLGLFVCNGSHASALEQSGQSILPFLENGNYAEMNLFAVDSSVSGVIRDRPDIVRENQNRDTGDIGKNTQFYTAALKLQLTDQLNFGVLFDQPFGAEIAYPLRPNNTYSDNDTSKEGTSVKVETQNISMLLGYAPFKNFQIYGGPVYQEVKGKVSFRGAAYTEAYNGYNANFKKDAELGWLAGASYQIPDMALKAAITYRSKIKYDFQVDEDIFGQPIELVAPAKTRLETPQSINIDFQTGIAEKTLVYTSLRWVNWKKFETRPNQFGAISEILTSEATGGEYTKGFKLDTYQKDQYSATIGLGQQFTDKWSASTDISWDSGTGHPASTLGPMKGSWSLGLGAQFNPAPNYFIAGGVKYFWLGDVTSEDGTYYLPIEGIKTVAEQAEFRNNHALAYVLKFGYRF</sequence>
<dbReference type="KEGG" id="aci:ACIAD2788"/>
<dbReference type="GO" id="GO:0015483">
    <property type="term" value="F:long-chain fatty acid transporting porin activity"/>
    <property type="evidence" value="ECO:0007669"/>
    <property type="project" value="TreeGrafter"/>
</dbReference>
<evidence type="ECO:0000256" key="8">
    <source>
        <dbReference type="SAM" id="SignalP"/>
    </source>
</evidence>
<accession>Q6F8T6</accession>
<name>Q6F8T6_ACIAD</name>
<evidence type="ECO:0000256" key="4">
    <source>
        <dbReference type="ARBA" id="ARBA00022692"/>
    </source>
</evidence>
<dbReference type="BioCyc" id="ASP62977:ACIAD_RS12605-MONOMER"/>
<dbReference type="STRING" id="202950.GCA_001485005_02416"/>
<evidence type="ECO:0000256" key="2">
    <source>
        <dbReference type="ARBA" id="ARBA00008163"/>
    </source>
</evidence>
<evidence type="ECO:0000313" key="10">
    <source>
        <dbReference type="Proteomes" id="UP000000430"/>
    </source>
</evidence>
<protein>
    <submittedName>
        <fullName evidence="9">Putative transport of long-chain fatty acids</fullName>
    </submittedName>
</protein>
<proteinExistence type="inferred from homology"/>
<keyword evidence="4" id="KW-0812">Transmembrane</keyword>
<keyword evidence="7" id="KW-0998">Cell outer membrane</keyword>
<evidence type="ECO:0000256" key="7">
    <source>
        <dbReference type="ARBA" id="ARBA00023237"/>
    </source>
</evidence>
<dbReference type="AlphaFoldDB" id="Q6F8T6"/>
<dbReference type="GeneID" id="45235037"/>
<keyword evidence="5 8" id="KW-0732">Signal</keyword>